<proteinExistence type="predicted"/>
<evidence type="ECO:0000256" key="1">
    <source>
        <dbReference type="SAM" id="MobiDB-lite"/>
    </source>
</evidence>
<name>A0A120KL99_ACTRD</name>
<evidence type="ECO:0000313" key="3">
    <source>
        <dbReference type="Proteomes" id="UP000065220"/>
    </source>
</evidence>
<dbReference type="Proteomes" id="UP000065220">
    <property type="component" value="Chromosome"/>
</dbReference>
<dbReference type="EMBL" id="CP014228">
    <property type="protein sequence ID" value="AMD86706.1"/>
    <property type="molecule type" value="Genomic_DNA"/>
</dbReference>
<keyword evidence="3" id="KW-1185">Reference proteome</keyword>
<reference evidence="3" key="1">
    <citation type="submission" date="2016-02" db="EMBL/GenBank/DDBJ databases">
        <authorList>
            <person name="Holder M.E."/>
            <person name="Ajami N.J."/>
            <person name="Petrosino J.F."/>
        </authorList>
    </citation>
    <scope>NUCLEOTIDE SEQUENCE [LARGE SCALE GENOMIC DNA]</scope>
    <source>
        <strain evidence="3">CCUG 36733</strain>
    </source>
</reference>
<dbReference type="AlphaFoldDB" id="A0A120KL99"/>
<feature type="compositionally biased region" description="Gly residues" evidence="1">
    <location>
        <begin position="51"/>
        <end position="65"/>
    </location>
</feature>
<organism evidence="2 3">
    <name type="scientific">Actinomyces radicidentis</name>
    <dbReference type="NCBI Taxonomy" id="111015"/>
    <lineage>
        <taxon>Bacteria</taxon>
        <taxon>Bacillati</taxon>
        <taxon>Actinomycetota</taxon>
        <taxon>Actinomycetes</taxon>
        <taxon>Actinomycetales</taxon>
        <taxon>Actinomycetaceae</taxon>
        <taxon>Actinomyces</taxon>
    </lineage>
</organism>
<feature type="region of interest" description="Disordered" evidence="1">
    <location>
        <begin position="34"/>
        <end position="66"/>
    </location>
</feature>
<dbReference type="KEGG" id="ard:AXF14_02685"/>
<protein>
    <submittedName>
        <fullName evidence="2">Uncharacterized protein</fullName>
    </submittedName>
</protein>
<evidence type="ECO:0000313" key="2">
    <source>
        <dbReference type="EMBL" id="AMD86706.1"/>
    </source>
</evidence>
<accession>A0A120KL99</accession>
<gene>
    <name evidence="2" type="ORF">AXF14_02685</name>
</gene>
<feature type="compositionally biased region" description="Acidic residues" evidence="1">
    <location>
        <begin position="35"/>
        <end position="46"/>
    </location>
</feature>
<sequence>MVAQGAHDALAVVPGVRDDEDAAVAADLLLGAADEPAEELSGDEVASDQGDGVGAPGAQGAGRGIGPVAEAGGDVLDVLTGRLRDARPLGAVERLGDGGDGDARLVGDVADG</sequence>